<gene>
    <name evidence="1" type="ORF">LCGC14_0263180</name>
</gene>
<comment type="caution">
    <text evidence="1">The sequence shown here is derived from an EMBL/GenBank/DDBJ whole genome shotgun (WGS) entry which is preliminary data.</text>
</comment>
<proteinExistence type="predicted"/>
<protein>
    <submittedName>
        <fullName evidence="1">Uncharacterized protein</fullName>
    </submittedName>
</protein>
<organism evidence="1">
    <name type="scientific">marine sediment metagenome</name>
    <dbReference type="NCBI Taxonomy" id="412755"/>
    <lineage>
        <taxon>unclassified sequences</taxon>
        <taxon>metagenomes</taxon>
        <taxon>ecological metagenomes</taxon>
    </lineage>
</organism>
<sequence length="112" mass="11551">MFGLHRVVDSVLDGVANGVTGFVNSAAGAVKGAGKSVMAGLDKPFTDITGKQGPHRIIDVAADGAIDAGVNFVNQGIVGSAKKAGEGVMRALDHPLEQMGLDKLEPPRIFRK</sequence>
<dbReference type="AlphaFoldDB" id="A0A0F9X635"/>
<name>A0A0F9X635_9ZZZZ</name>
<reference evidence="1" key="1">
    <citation type="journal article" date="2015" name="Nature">
        <title>Complex archaea that bridge the gap between prokaryotes and eukaryotes.</title>
        <authorList>
            <person name="Spang A."/>
            <person name="Saw J.H."/>
            <person name="Jorgensen S.L."/>
            <person name="Zaremba-Niedzwiedzka K."/>
            <person name="Martijn J."/>
            <person name="Lind A.E."/>
            <person name="van Eijk R."/>
            <person name="Schleper C."/>
            <person name="Guy L."/>
            <person name="Ettema T.J."/>
        </authorList>
    </citation>
    <scope>NUCLEOTIDE SEQUENCE</scope>
</reference>
<evidence type="ECO:0000313" key="1">
    <source>
        <dbReference type="EMBL" id="KKN87048.1"/>
    </source>
</evidence>
<dbReference type="EMBL" id="LAZR01000142">
    <property type="protein sequence ID" value="KKN87048.1"/>
    <property type="molecule type" value="Genomic_DNA"/>
</dbReference>
<accession>A0A0F9X635</accession>